<dbReference type="Proteomes" id="UP000006322">
    <property type="component" value="Unassembled WGS sequence"/>
</dbReference>
<protein>
    <submittedName>
        <fullName evidence="1">Uncharacterized protein</fullName>
    </submittedName>
</protein>
<comment type="caution">
    <text evidence="1">The sequence shown here is derived from an EMBL/GenBank/DDBJ whole genome shotgun (WGS) entry which is preliminary data.</text>
</comment>
<dbReference type="STRING" id="1129793.GPLA_3514"/>
<reference evidence="2" key="1">
    <citation type="journal article" date="2014" name="Environ. Microbiol.">
        <title>Comparative genomics of the marine bacterial genus Glaciecola reveals the high degree of genomic diversity and genomic characteristic for cold adaptation.</title>
        <authorList>
            <person name="Qin Q.L."/>
            <person name="Xie B.B."/>
            <person name="Yu Y."/>
            <person name="Shu Y.L."/>
            <person name="Rong J.C."/>
            <person name="Zhang Y.J."/>
            <person name="Zhao D.L."/>
            <person name="Chen X.L."/>
            <person name="Zhang X.Y."/>
            <person name="Chen B."/>
            <person name="Zhou B.C."/>
            <person name="Zhang Y.Z."/>
        </authorList>
    </citation>
    <scope>NUCLEOTIDE SEQUENCE [LARGE SCALE GENOMIC DNA]</scope>
    <source>
        <strain evidence="2">LMG 21857</strain>
    </source>
</reference>
<dbReference type="EMBL" id="BAER01000107">
    <property type="protein sequence ID" value="GAC34403.1"/>
    <property type="molecule type" value="Genomic_DNA"/>
</dbReference>
<name>K7A0C0_9ALTE</name>
<sequence>MALFFNSNTSLVNVALWLFDPEKAFSLSFRQSVPANSLGDFEKCFQSKSQDPSAPMASSSILI</sequence>
<proteinExistence type="predicted"/>
<organism evidence="1 2">
    <name type="scientific">Paraglaciecola polaris LMG 21857</name>
    <dbReference type="NCBI Taxonomy" id="1129793"/>
    <lineage>
        <taxon>Bacteria</taxon>
        <taxon>Pseudomonadati</taxon>
        <taxon>Pseudomonadota</taxon>
        <taxon>Gammaproteobacteria</taxon>
        <taxon>Alteromonadales</taxon>
        <taxon>Alteromonadaceae</taxon>
        <taxon>Paraglaciecola</taxon>
    </lineage>
</organism>
<evidence type="ECO:0000313" key="1">
    <source>
        <dbReference type="EMBL" id="GAC34403.1"/>
    </source>
</evidence>
<evidence type="ECO:0000313" key="2">
    <source>
        <dbReference type="Proteomes" id="UP000006322"/>
    </source>
</evidence>
<dbReference type="AlphaFoldDB" id="K7A0C0"/>
<gene>
    <name evidence="1" type="ORF">GPLA_3514</name>
</gene>
<accession>K7A0C0</accession>
<keyword evidence="2" id="KW-1185">Reference proteome</keyword>